<dbReference type="Gene3D" id="3.40.640.10">
    <property type="entry name" value="Type I PLP-dependent aspartate aminotransferase-like (Major domain)"/>
    <property type="match status" value="1"/>
</dbReference>
<dbReference type="FunFam" id="3.90.1150.10:FF:000033">
    <property type="entry name" value="Cystathionine gamma-synthase"/>
    <property type="match status" value="1"/>
</dbReference>
<feature type="modified residue" description="N6-(pyridoxal phosphate)lysine" evidence="3">
    <location>
        <position position="222"/>
    </location>
</feature>
<sequence length="406" mass="44742">MSNKVISGFSSACVHEGHVQDPMYAHITPIYASSTFTYDTAEQGMHRFEGKEEGYIYTRWGNPNFTEAERKIAALEAFGLQDENGKDLVLKGILHASGMAALTTLFLGNLKAGDAILTHFSLYGGTEEMFQKILPNLGINSIIVDMHDLHATEETLKANPHVKMMYLETPANPTLQCVDLEELTFIAKKYNLVTAVDNTFATPYLQQPFAFGVDYVFHSTTKFLNGHGTAIGGIIIGKNLELMNGFMTKTHRLLGGNSNPFDAYLLTQGIKTLELRMERHCHNAMEVANFLEAHPAIERVNYLGLSSHPDFAIASKQMKHGGAMMSFELKGGLEAGTKFINRLQLCTRAVSLGTCDTLVSHPASMTHYGVPKATREQYGITDGLIRMSVGIESITDIINDLKQALQ</sequence>
<dbReference type="AlphaFoldDB" id="A0A327Q3F3"/>
<keyword evidence="2 3" id="KW-0663">Pyridoxal phosphate</keyword>
<comment type="caution">
    <text evidence="5">The sequence shown here is derived from an EMBL/GenBank/DDBJ whole genome shotgun (WGS) entry which is preliminary data.</text>
</comment>
<dbReference type="Gene3D" id="3.90.1150.10">
    <property type="entry name" value="Aspartate Aminotransferase, domain 1"/>
    <property type="match status" value="1"/>
</dbReference>
<dbReference type="FunFam" id="3.40.640.10:FF:000046">
    <property type="entry name" value="Cystathionine gamma-lyase"/>
    <property type="match status" value="1"/>
</dbReference>
<comment type="cofactor">
    <cofactor evidence="1 4">
        <name>pyridoxal 5'-phosphate</name>
        <dbReference type="ChEBI" id="CHEBI:597326"/>
    </cofactor>
</comment>
<dbReference type="PROSITE" id="PS00868">
    <property type="entry name" value="CYS_MET_METAB_PP"/>
    <property type="match status" value="1"/>
</dbReference>
<evidence type="ECO:0000256" key="1">
    <source>
        <dbReference type="ARBA" id="ARBA00001933"/>
    </source>
</evidence>
<dbReference type="PIRSF" id="PIRSF001434">
    <property type="entry name" value="CGS"/>
    <property type="match status" value="1"/>
</dbReference>
<organism evidence="5 6">
    <name type="scientific">Chitinophaga skermanii</name>
    <dbReference type="NCBI Taxonomy" id="331697"/>
    <lineage>
        <taxon>Bacteria</taxon>
        <taxon>Pseudomonadati</taxon>
        <taxon>Bacteroidota</taxon>
        <taxon>Chitinophagia</taxon>
        <taxon>Chitinophagales</taxon>
        <taxon>Chitinophagaceae</taxon>
        <taxon>Chitinophaga</taxon>
    </lineage>
</organism>
<dbReference type="PANTHER" id="PTHR11808:SF80">
    <property type="entry name" value="CYSTATHIONINE GAMMA-LYASE"/>
    <property type="match status" value="1"/>
</dbReference>
<dbReference type="GO" id="GO:0019346">
    <property type="term" value="P:transsulfuration"/>
    <property type="evidence" value="ECO:0007669"/>
    <property type="project" value="InterPro"/>
</dbReference>
<evidence type="ECO:0000256" key="4">
    <source>
        <dbReference type="RuleBase" id="RU362118"/>
    </source>
</evidence>
<dbReference type="CDD" id="cd00614">
    <property type="entry name" value="CGS_like"/>
    <property type="match status" value="1"/>
</dbReference>
<dbReference type="Proteomes" id="UP000249547">
    <property type="component" value="Unassembled WGS sequence"/>
</dbReference>
<dbReference type="InterPro" id="IPR015422">
    <property type="entry name" value="PyrdxlP-dep_Trfase_small"/>
</dbReference>
<dbReference type="GO" id="GO:0009086">
    <property type="term" value="P:methionine biosynthetic process"/>
    <property type="evidence" value="ECO:0007669"/>
    <property type="project" value="UniProtKB-ARBA"/>
</dbReference>
<evidence type="ECO:0000256" key="2">
    <source>
        <dbReference type="ARBA" id="ARBA00022898"/>
    </source>
</evidence>
<dbReference type="GO" id="GO:0005737">
    <property type="term" value="C:cytoplasm"/>
    <property type="evidence" value="ECO:0007669"/>
    <property type="project" value="TreeGrafter"/>
</dbReference>
<proteinExistence type="inferred from homology"/>
<keyword evidence="6" id="KW-1185">Reference proteome</keyword>
<evidence type="ECO:0000313" key="6">
    <source>
        <dbReference type="Proteomes" id="UP000249547"/>
    </source>
</evidence>
<keyword evidence="5" id="KW-0456">Lyase</keyword>
<dbReference type="GO" id="GO:0016846">
    <property type="term" value="F:carbon-sulfur lyase activity"/>
    <property type="evidence" value="ECO:0007669"/>
    <property type="project" value="TreeGrafter"/>
</dbReference>
<dbReference type="OrthoDB" id="9803729at2"/>
<dbReference type="PANTHER" id="PTHR11808">
    <property type="entry name" value="TRANS-SULFURATION ENZYME FAMILY MEMBER"/>
    <property type="match status" value="1"/>
</dbReference>
<dbReference type="InterPro" id="IPR015421">
    <property type="entry name" value="PyrdxlP-dep_Trfase_major"/>
</dbReference>
<comment type="similarity">
    <text evidence="4">Belongs to the trans-sulfuration enzymes family.</text>
</comment>
<name>A0A327Q3F3_9BACT</name>
<dbReference type="Pfam" id="PF01053">
    <property type="entry name" value="Cys_Met_Meta_PP"/>
    <property type="match status" value="1"/>
</dbReference>
<dbReference type="InterPro" id="IPR000277">
    <property type="entry name" value="Cys/Met-Metab_PyrdxlP-dep_enz"/>
</dbReference>
<dbReference type="SUPFAM" id="SSF53383">
    <property type="entry name" value="PLP-dependent transferases"/>
    <property type="match status" value="1"/>
</dbReference>
<evidence type="ECO:0000256" key="3">
    <source>
        <dbReference type="PIRSR" id="PIRSR001434-2"/>
    </source>
</evidence>
<dbReference type="InterPro" id="IPR054542">
    <property type="entry name" value="Cys_met_metab_PP"/>
</dbReference>
<evidence type="ECO:0000313" key="5">
    <source>
        <dbReference type="EMBL" id="RAI98444.1"/>
    </source>
</evidence>
<accession>A0A327Q3F3</accession>
<reference evidence="5 6" key="1">
    <citation type="submission" date="2018-06" db="EMBL/GenBank/DDBJ databases">
        <title>Genomic Encyclopedia of Archaeal and Bacterial Type Strains, Phase II (KMG-II): from individual species to whole genera.</title>
        <authorList>
            <person name="Goeker M."/>
        </authorList>
    </citation>
    <scope>NUCLEOTIDE SEQUENCE [LARGE SCALE GENOMIC DNA]</scope>
    <source>
        <strain evidence="5 6">DSM 23857</strain>
    </source>
</reference>
<dbReference type="RefSeq" id="WP_111600191.1">
    <property type="nucleotide sequence ID" value="NZ_QLLL01000012.1"/>
</dbReference>
<dbReference type="GO" id="GO:0030170">
    <property type="term" value="F:pyridoxal phosphate binding"/>
    <property type="evidence" value="ECO:0007669"/>
    <property type="project" value="InterPro"/>
</dbReference>
<protein>
    <submittedName>
        <fullName evidence="5">Methionine-gamma-lyase</fullName>
    </submittedName>
</protein>
<gene>
    <name evidence="5" type="ORF">LX64_04806</name>
</gene>
<dbReference type="EMBL" id="QLLL01000012">
    <property type="protein sequence ID" value="RAI98444.1"/>
    <property type="molecule type" value="Genomic_DNA"/>
</dbReference>
<dbReference type="InterPro" id="IPR015424">
    <property type="entry name" value="PyrdxlP-dep_Trfase"/>
</dbReference>